<protein>
    <submittedName>
        <fullName evidence="1">Uncharacterized protein</fullName>
    </submittedName>
</protein>
<evidence type="ECO:0000313" key="1">
    <source>
        <dbReference type="EMBL" id="JAH03947.1"/>
    </source>
</evidence>
<dbReference type="EMBL" id="GBXM01104630">
    <property type="protein sequence ID" value="JAH03947.1"/>
    <property type="molecule type" value="Transcribed_RNA"/>
</dbReference>
<proteinExistence type="predicted"/>
<accession>A0A0E9PI35</accession>
<reference evidence="1" key="2">
    <citation type="journal article" date="2015" name="Fish Shellfish Immunol.">
        <title>Early steps in the European eel (Anguilla anguilla)-Vibrio vulnificus interaction in the gills: Role of the RtxA13 toxin.</title>
        <authorList>
            <person name="Callol A."/>
            <person name="Pajuelo D."/>
            <person name="Ebbesson L."/>
            <person name="Teles M."/>
            <person name="MacKenzie S."/>
            <person name="Amaro C."/>
        </authorList>
    </citation>
    <scope>NUCLEOTIDE SEQUENCE</scope>
</reference>
<name>A0A0E9PI35_ANGAN</name>
<reference evidence="1" key="1">
    <citation type="submission" date="2014-11" db="EMBL/GenBank/DDBJ databases">
        <authorList>
            <person name="Amaro Gonzalez C."/>
        </authorList>
    </citation>
    <scope>NUCLEOTIDE SEQUENCE</scope>
</reference>
<organism evidence="1">
    <name type="scientific">Anguilla anguilla</name>
    <name type="common">European freshwater eel</name>
    <name type="synonym">Muraena anguilla</name>
    <dbReference type="NCBI Taxonomy" id="7936"/>
    <lineage>
        <taxon>Eukaryota</taxon>
        <taxon>Metazoa</taxon>
        <taxon>Chordata</taxon>
        <taxon>Craniata</taxon>
        <taxon>Vertebrata</taxon>
        <taxon>Euteleostomi</taxon>
        <taxon>Actinopterygii</taxon>
        <taxon>Neopterygii</taxon>
        <taxon>Teleostei</taxon>
        <taxon>Anguilliformes</taxon>
        <taxon>Anguillidae</taxon>
        <taxon>Anguilla</taxon>
    </lineage>
</organism>
<dbReference type="AlphaFoldDB" id="A0A0E9PI35"/>
<sequence length="62" mass="7432">MRHFTTHLITLNTLVHYSLFHYPQHSNKLQLHALPTALKYSTVSDSQIQYRFFHYLQNSKTL</sequence>